<dbReference type="EMBL" id="FNQR01000008">
    <property type="protein sequence ID" value="SEA78101.1"/>
    <property type="molecule type" value="Genomic_DNA"/>
</dbReference>
<dbReference type="STRING" id="571932.SAMN05421743_10868"/>
<dbReference type="PANTHER" id="PTHR12788">
    <property type="entry name" value="PROTEIN-TYROSINE SULFOTRANSFERASE 2"/>
    <property type="match status" value="1"/>
</dbReference>
<dbReference type="Gene3D" id="3.40.50.300">
    <property type="entry name" value="P-loop containing nucleotide triphosphate hydrolases"/>
    <property type="match status" value="1"/>
</dbReference>
<accession>A0A1H4DZB0</accession>
<dbReference type="AlphaFoldDB" id="A0A1H4DZB0"/>
<protein>
    <submittedName>
        <fullName evidence="3">Sulfotransferase domain-containing protein</fullName>
    </submittedName>
</protein>
<dbReference type="InterPro" id="IPR026634">
    <property type="entry name" value="TPST-like"/>
</dbReference>
<feature type="domain" description="Sulfotransferase" evidence="2">
    <location>
        <begin position="5"/>
        <end position="268"/>
    </location>
</feature>
<dbReference type="RefSeq" id="WP_093045049.1">
    <property type="nucleotide sequence ID" value="NZ_FNQR01000008.1"/>
</dbReference>
<dbReference type="Pfam" id="PF00685">
    <property type="entry name" value="Sulfotransfer_1"/>
    <property type="match status" value="1"/>
</dbReference>
<proteinExistence type="predicted"/>
<keyword evidence="4" id="KW-1185">Reference proteome</keyword>
<dbReference type="InterPro" id="IPR027417">
    <property type="entry name" value="P-loop_NTPase"/>
</dbReference>
<organism evidence="3 4">
    <name type="scientific">Thalassobacillus cyri</name>
    <dbReference type="NCBI Taxonomy" id="571932"/>
    <lineage>
        <taxon>Bacteria</taxon>
        <taxon>Bacillati</taxon>
        <taxon>Bacillota</taxon>
        <taxon>Bacilli</taxon>
        <taxon>Bacillales</taxon>
        <taxon>Bacillaceae</taxon>
        <taxon>Thalassobacillus</taxon>
    </lineage>
</organism>
<dbReference type="Proteomes" id="UP000198584">
    <property type="component" value="Unassembled WGS sequence"/>
</dbReference>
<gene>
    <name evidence="3" type="ORF">SAMN05421743_10868</name>
</gene>
<dbReference type="GO" id="GO:0008476">
    <property type="term" value="F:protein-tyrosine sulfotransferase activity"/>
    <property type="evidence" value="ECO:0007669"/>
    <property type="project" value="InterPro"/>
</dbReference>
<evidence type="ECO:0000313" key="3">
    <source>
        <dbReference type="EMBL" id="SEA78101.1"/>
    </source>
</evidence>
<evidence type="ECO:0000259" key="2">
    <source>
        <dbReference type="Pfam" id="PF00685"/>
    </source>
</evidence>
<reference evidence="4" key="1">
    <citation type="submission" date="2016-10" db="EMBL/GenBank/DDBJ databases">
        <authorList>
            <person name="Varghese N."/>
            <person name="Submissions S."/>
        </authorList>
    </citation>
    <scope>NUCLEOTIDE SEQUENCE [LARGE SCALE GENOMIC DNA]</scope>
    <source>
        <strain evidence="4">CCM7597</strain>
    </source>
</reference>
<dbReference type="InterPro" id="IPR000863">
    <property type="entry name" value="Sulfotransferase_dom"/>
</dbReference>
<name>A0A1H4DZB0_9BACI</name>
<evidence type="ECO:0000256" key="1">
    <source>
        <dbReference type="ARBA" id="ARBA00022679"/>
    </source>
</evidence>
<dbReference type="SUPFAM" id="SSF52540">
    <property type="entry name" value="P-loop containing nucleoside triphosphate hydrolases"/>
    <property type="match status" value="1"/>
</dbReference>
<dbReference type="OrthoDB" id="5432096at2"/>
<evidence type="ECO:0000313" key="4">
    <source>
        <dbReference type="Proteomes" id="UP000198584"/>
    </source>
</evidence>
<dbReference type="PANTHER" id="PTHR12788:SF10">
    <property type="entry name" value="PROTEIN-TYROSINE SULFOTRANSFERASE"/>
    <property type="match status" value="1"/>
</dbReference>
<keyword evidence="1 3" id="KW-0808">Transferase</keyword>
<sequence length="293" mass="33760">MTYTPVIIIGAGRSGTNMLRDTLTQINGVNTWPCDEINYIWRHHNVTYPNDEFDAGLATERVKRYIRKEFDKMANAAPTTHLVEKTCANSLRVDFVYEVFPKAKYIHIIRDGRDVVESAKKRWTASLDPSYISKKLQFVPKSDIPIYGFRYLWNRVYKLASREKRLAYWGPKFNRMEQAQERYSLEEVCALQWKACVDKAVKSFSNIPDEQVYTVYYEELTARPAAEIAKICDFLGIEYNNDTLESITADINNKSVGKGVQKLNESDLLESIHSITNPTLENHGYGKEYVAKA</sequence>